<organism evidence="2">
    <name type="scientific">Tanacetum cinerariifolium</name>
    <name type="common">Dalmatian daisy</name>
    <name type="synonym">Chrysanthemum cinerariifolium</name>
    <dbReference type="NCBI Taxonomy" id="118510"/>
    <lineage>
        <taxon>Eukaryota</taxon>
        <taxon>Viridiplantae</taxon>
        <taxon>Streptophyta</taxon>
        <taxon>Embryophyta</taxon>
        <taxon>Tracheophyta</taxon>
        <taxon>Spermatophyta</taxon>
        <taxon>Magnoliopsida</taxon>
        <taxon>eudicotyledons</taxon>
        <taxon>Gunneridae</taxon>
        <taxon>Pentapetalae</taxon>
        <taxon>asterids</taxon>
        <taxon>campanulids</taxon>
        <taxon>Asterales</taxon>
        <taxon>Asteraceae</taxon>
        <taxon>Asteroideae</taxon>
        <taxon>Anthemideae</taxon>
        <taxon>Anthemidinae</taxon>
        <taxon>Tanacetum</taxon>
    </lineage>
</organism>
<gene>
    <name evidence="2" type="ORF">Tci_560618</name>
</gene>
<reference evidence="2" key="1">
    <citation type="journal article" date="2019" name="Sci. Rep.">
        <title>Draft genome of Tanacetum cinerariifolium, the natural source of mosquito coil.</title>
        <authorList>
            <person name="Yamashiro T."/>
            <person name="Shiraishi A."/>
            <person name="Satake H."/>
            <person name="Nakayama K."/>
        </authorList>
    </citation>
    <scope>NUCLEOTIDE SEQUENCE</scope>
</reference>
<accession>A0A699IV50</accession>
<evidence type="ECO:0000256" key="1">
    <source>
        <dbReference type="SAM" id="MobiDB-lite"/>
    </source>
</evidence>
<feature type="compositionally biased region" description="Acidic residues" evidence="1">
    <location>
        <begin position="89"/>
        <end position="133"/>
    </location>
</feature>
<dbReference type="AlphaFoldDB" id="A0A699IV50"/>
<evidence type="ECO:0000313" key="2">
    <source>
        <dbReference type="EMBL" id="GEZ88645.1"/>
    </source>
</evidence>
<proteinExistence type="predicted"/>
<comment type="caution">
    <text evidence="2">The sequence shown here is derived from an EMBL/GenBank/DDBJ whole genome shotgun (WGS) entry which is preliminary data.</text>
</comment>
<protein>
    <submittedName>
        <fullName evidence="2">Uncharacterized protein</fullName>
    </submittedName>
</protein>
<feature type="compositionally biased region" description="Low complexity" evidence="1">
    <location>
        <begin position="65"/>
        <end position="75"/>
    </location>
</feature>
<dbReference type="EMBL" id="BKCJ010337403">
    <property type="protein sequence ID" value="GEZ88645.1"/>
    <property type="molecule type" value="Genomic_DNA"/>
</dbReference>
<feature type="region of interest" description="Disordered" evidence="1">
    <location>
        <begin position="65"/>
        <end position="157"/>
    </location>
</feature>
<name>A0A699IV50_TANCI</name>
<sequence length="400" mass="44655">MTDSRHSTVSYTLISSPERSWDIPDVDQYEEADLHAIEQVAPPLSPAYLLDHVELDEHVPVYVPKPEYPKYLKPPADIIVVEDQPYADGAEDPEEEDPKEENPEEEESDDNAASEEEPSEGSDDIEPSEEDETAVTPPPSRLRGARISIHPQTPMPPFSEARIAELLAMPTPPPSPLTLMSSPLPQIPSPPFPVPSPPPIPSSPLPPPVPVDTHAPKQDVAAALLMLPSTTRRSEVPETDMPPRKRLYFATPTTRFEVGDSSAAAAARPPRDLYGFDDDRYEAQTRQRNGEEFHSQLRDAQLDRASIRAEIVALRDQCTLLEDAYIKLHEDLLRSEAHNESFEAHNISLMVHIETIKTHMTEMEDQFQDTKDHAVNHMIRTQALEARAQIDTMEDVGSSC</sequence>